<proteinExistence type="predicted"/>
<dbReference type="KEGG" id="soy:115877176"/>
<dbReference type="InterPro" id="IPR015943">
    <property type="entry name" value="WD40/YVTN_repeat-like_dom_sf"/>
</dbReference>
<dbReference type="PANTHER" id="PTHR44499">
    <property type="entry name" value="JOUBERIN"/>
    <property type="match status" value="1"/>
</dbReference>
<evidence type="ECO:0000256" key="1">
    <source>
        <dbReference type="PROSITE-ProRule" id="PRU00221"/>
    </source>
</evidence>
<dbReference type="OrthoDB" id="2096344at2759"/>
<dbReference type="PANTHER" id="PTHR44499:SF1">
    <property type="entry name" value="JOUBERIN"/>
    <property type="match status" value="1"/>
</dbReference>
<name>A0A6J2XDH3_SITOR</name>
<dbReference type="GO" id="GO:0036064">
    <property type="term" value="C:ciliary basal body"/>
    <property type="evidence" value="ECO:0007669"/>
    <property type="project" value="TreeGrafter"/>
</dbReference>
<accession>A0A6J2XDH3</accession>
<sequence length="878" mass="101604">MSQNSSRSGSTFSVKSPNLLHKNRNDCNNQDISNNRVAKHDNFNDEAVSKELILNTFLSGSESVKSFKPPVPLPRKKLTELRRNSNSSTRTFDVTSPKILHNSDSVGDEDELLCIVTTNVSLTEKIHENEEQKLSSLDSLSETSEIIVKTSKIRSSKETKEKIQFAESIKARKHKYRRGKNKKLNDRQKIAKNLKELKSSDSETDNDTDSSKDIFKQPTQKNKIKKKNRNANREDVNSIEENTKSTNKNSDNESDQNEKSAFCYQNITEIIIHKSDRLLLNSFVIHPVVKIHVVDIRTGKYFKKSDKNRSVAFYYENEHNDYILPIMTNSYNLQENRSFYPKWEDTILLNEDFDYLVNENVIIFFEIMDFSTTNIATLRKNKEYDKGWYKIAFSFLKLVGKSNARNVNKKLQLQLYYNQNVSKKAEYDSCELWELWHKKKLKKYPSTLYVTVKEMISHRKIIEAFRSKTPLEKEDISHTTNDKNANDSISIKQKIEEDADSINAKLKNLSRQQSLIPHDFLYEINTFEDGCFVFKFSNNGKYLACSMKIENDFYIIFYMTDDFEEKRRYQSQEGLIYNIVWSADDNYLVTSSADNTVAIWDFTKSTFLQILPHSSFVYACDINNENTIASGCYDRKISLWILNKSALRYELDAELMKHSGLVTSVCFTKKKLNFLYSSDSCGEIIEWYKESDGQWNFSRSIDIVDIRGTKINEILLFPNEKKMLIHSRDSALRIISIKNSCVIQWLRGSLNVRVQTFCGISSNGFLVAAGSENGLVLIWEANNAKVVKALEGFSTASKTVHCVKFNPIMNMLAYSHYGSREPVVIYGSDKANKKTDIKNDRETTNLRSKDESNMEEICDYKRILERMEKLFIQGESLK</sequence>
<dbReference type="AlphaFoldDB" id="A0A6J2XDH3"/>
<dbReference type="Pfam" id="PF00400">
    <property type="entry name" value="WD40"/>
    <property type="match status" value="2"/>
</dbReference>
<protein>
    <submittedName>
        <fullName evidence="4">Jouberin-like</fullName>
    </submittedName>
</protein>
<keyword evidence="3" id="KW-1185">Reference proteome</keyword>
<evidence type="ECO:0000313" key="3">
    <source>
        <dbReference type="Proteomes" id="UP000504635"/>
    </source>
</evidence>
<feature type="compositionally biased region" description="Polar residues" evidence="2">
    <location>
        <begin position="1"/>
        <end position="16"/>
    </location>
</feature>
<dbReference type="SMART" id="SM00320">
    <property type="entry name" value="WD40"/>
    <property type="match status" value="5"/>
</dbReference>
<evidence type="ECO:0000256" key="2">
    <source>
        <dbReference type="SAM" id="MobiDB-lite"/>
    </source>
</evidence>
<dbReference type="GO" id="GO:0044458">
    <property type="term" value="P:motile cilium assembly"/>
    <property type="evidence" value="ECO:0007669"/>
    <property type="project" value="TreeGrafter"/>
</dbReference>
<dbReference type="PROSITE" id="PS50294">
    <property type="entry name" value="WD_REPEATS_REGION"/>
    <property type="match status" value="1"/>
</dbReference>
<dbReference type="InterPro" id="IPR001680">
    <property type="entry name" value="WD40_rpt"/>
</dbReference>
<organism evidence="3 4">
    <name type="scientific">Sitophilus oryzae</name>
    <name type="common">Rice weevil</name>
    <name type="synonym">Curculio oryzae</name>
    <dbReference type="NCBI Taxonomy" id="7048"/>
    <lineage>
        <taxon>Eukaryota</taxon>
        <taxon>Metazoa</taxon>
        <taxon>Ecdysozoa</taxon>
        <taxon>Arthropoda</taxon>
        <taxon>Hexapoda</taxon>
        <taxon>Insecta</taxon>
        <taxon>Pterygota</taxon>
        <taxon>Neoptera</taxon>
        <taxon>Endopterygota</taxon>
        <taxon>Coleoptera</taxon>
        <taxon>Polyphaga</taxon>
        <taxon>Cucujiformia</taxon>
        <taxon>Curculionidae</taxon>
        <taxon>Dryophthorinae</taxon>
        <taxon>Sitophilus</taxon>
    </lineage>
</organism>
<dbReference type="PROSITE" id="PS50082">
    <property type="entry name" value="WD_REPEATS_2"/>
    <property type="match status" value="1"/>
</dbReference>
<dbReference type="Proteomes" id="UP000504635">
    <property type="component" value="Unplaced"/>
</dbReference>
<feature type="repeat" description="WD" evidence="1">
    <location>
        <begin position="569"/>
        <end position="610"/>
    </location>
</feature>
<gene>
    <name evidence="4" type="primary">LOC115877176</name>
</gene>
<dbReference type="InterPro" id="IPR036322">
    <property type="entry name" value="WD40_repeat_dom_sf"/>
</dbReference>
<dbReference type="InterPro" id="IPR052803">
    <property type="entry name" value="Cilium-Associated_Jouberin"/>
</dbReference>
<dbReference type="SUPFAM" id="SSF50978">
    <property type="entry name" value="WD40 repeat-like"/>
    <property type="match status" value="1"/>
</dbReference>
<dbReference type="InParanoid" id="A0A6J2XDH3"/>
<dbReference type="RefSeq" id="XP_030749196.1">
    <property type="nucleotide sequence ID" value="XM_030893336.1"/>
</dbReference>
<dbReference type="GeneID" id="115877176"/>
<keyword evidence="1" id="KW-0853">WD repeat</keyword>
<reference evidence="4" key="1">
    <citation type="submission" date="2025-08" db="UniProtKB">
        <authorList>
            <consortium name="RefSeq"/>
        </authorList>
    </citation>
    <scope>IDENTIFICATION</scope>
    <source>
        <tissue evidence="4">Gonads</tissue>
    </source>
</reference>
<evidence type="ECO:0000313" key="4">
    <source>
        <dbReference type="RefSeq" id="XP_030749196.1"/>
    </source>
</evidence>
<dbReference type="Gene3D" id="2.130.10.10">
    <property type="entry name" value="YVTN repeat-like/Quinoprotein amine dehydrogenase"/>
    <property type="match status" value="1"/>
</dbReference>
<feature type="region of interest" description="Disordered" evidence="2">
    <location>
        <begin position="1"/>
        <end position="33"/>
    </location>
</feature>
<feature type="region of interest" description="Disordered" evidence="2">
    <location>
        <begin position="193"/>
        <end position="257"/>
    </location>
</feature>